<reference evidence="3" key="1">
    <citation type="journal article" date="2019" name="Int. J. Syst. Evol. Microbiol.">
        <title>The Global Catalogue of Microorganisms (GCM) 10K type strain sequencing project: providing services to taxonomists for standard genome sequencing and annotation.</title>
        <authorList>
            <consortium name="The Broad Institute Genomics Platform"/>
            <consortium name="The Broad Institute Genome Sequencing Center for Infectious Disease"/>
            <person name="Wu L."/>
            <person name="Ma J."/>
        </authorList>
    </citation>
    <scope>NUCLEOTIDE SEQUENCE [LARGE SCALE GENOMIC DNA]</scope>
    <source>
        <strain evidence="3">JCM 17441</strain>
    </source>
</reference>
<feature type="transmembrane region" description="Helical" evidence="1">
    <location>
        <begin position="265"/>
        <end position="286"/>
    </location>
</feature>
<sequence>MTTNVTTTAPTLRVLARHEIRQYLNAKLYWFGAALLAAVTVVSVVGSAGNDSADHQASTAMDMIAPAALLGVLGLIIMAGLTRRSDRAAAAAGTVAVPERTRTAALVAATVVPVATGLLWYTAAVVTYLVNPPTPDTVPIPPFGDGHVFTVMFALGVVPALSGPILGLLIARWLPRRGVTPLAVVLVVLVTIVMQGNFETTWHWRVVWPWTYWYGPVGWNTGEGRWAALPGSPQLWIAYLLALCVLGVLVAVYHDPESDRSRLRVLIAATAVVAVAAVVLTMVFGLPEATWNPVTGPVS</sequence>
<evidence type="ECO:0000256" key="1">
    <source>
        <dbReference type="SAM" id="Phobius"/>
    </source>
</evidence>
<keyword evidence="1" id="KW-0472">Membrane</keyword>
<keyword evidence="1" id="KW-1133">Transmembrane helix</keyword>
<proteinExistence type="predicted"/>
<organism evidence="2 3">
    <name type="scientific">Dactylosporangium darangshiense</name>
    <dbReference type="NCBI Taxonomy" id="579108"/>
    <lineage>
        <taxon>Bacteria</taxon>
        <taxon>Bacillati</taxon>
        <taxon>Actinomycetota</taxon>
        <taxon>Actinomycetes</taxon>
        <taxon>Micromonosporales</taxon>
        <taxon>Micromonosporaceae</taxon>
        <taxon>Dactylosporangium</taxon>
    </lineage>
</organism>
<comment type="caution">
    <text evidence="2">The sequence shown here is derived from an EMBL/GenBank/DDBJ whole genome shotgun (WGS) entry which is preliminary data.</text>
</comment>
<evidence type="ECO:0008006" key="4">
    <source>
        <dbReference type="Google" id="ProtNLM"/>
    </source>
</evidence>
<feature type="transmembrane region" description="Helical" evidence="1">
    <location>
        <begin position="235"/>
        <end position="253"/>
    </location>
</feature>
<gene>
    <name evidence="2" type="ORF">GCM10022255_088740</name>
</gene>
<keyword evidence="1" id="KW-0812">Transmembrane</keyword>
<evidence type="ECO:0000313" key="2">
    <source>
        <dbReference type="EMBL" id="GAA4260368.1"/>
    </source>
</evidence>
<feature type="transmembrane region" description="Helical" evidence="1">
    <location>
        <begin position="28"/>
        <end position="48"/>
    </location>
</feature>
<keyword evidence="3" id="KW-1185">Reference proteome</keyword>
<dbReference type="Proteomes" id="UP001500620">
    <property type="component" value="Unassembled WGS sequence"/>
</dbReference>
<feature type="transmembrane region" description="Helical" evidence="1">
    <location>
        <begin position="103"/>
        <end position="129"/>
    </location>
</feature>
<evidence type="ECO:0000313" key="3">
    <source>
        <dbReference type="Proteomes" id="UP001500620"/>
    </source>
</evidence>
<protein>
    <recommendedName>
        <fullName evidence="4">ABC transporter permease</fullName>
    </recommendedName>
</protein>
<feature type="transmembrane region" description="Helical" evidence="1">
    <location>
        <begin position="149"/>
        <end position="171"/>
    </location>
</feature>
<name>A0ABP8DNK5_9ACTN</name>
<accession>A0ABP8DNK5</accession>
<dbReference type="EMBL" id="BAABAT010000040">
    <property type="protein sequence ID" value="GAA4260368.1"/>
    <property type="molecule type" value="Genomic_DNA"/>
</dbReference>
<dbReference type="RefSeq" id="WP_345137287.1">
    <property type="nucleotide sequence ID" value="NZ_BAABAT010000040.1"/>
</dbReference>
<feature type="transmembrane region" description="Helical" evidence="1">
    <location>
        <begin position="178"/>
        <end position="198"/>
    </location>
</feature>
<feature type="transmembrane region" description="Helical" evidence="1">
    <location>
        <begin position="63"/>
        <end position="82"/>
    </location>
</feature>